<evidence type="ECO:0000256" key="2">
    <source>
        <dbReference type="SAM" id="SignalP"/>
    </source>
</evidence>
<feature type="compositionally biased region" description="Basic and acidic residues" evidence="1">
    <location>
        <begin position="141"/>
        <end position="153"/>
    </location>
</feature>
<proteinExistence type="predicted"/>
<keyword evidence="2" id="KW-0732">Signal</keyword>
<sequence length="153" mass="15591">MFSLFSRPASATLVTASLLACASALPVAAQTASPTPPAAAQAPDSPGARPSPMGEAHRPGSMSPHAGMSPHGRHHGERSRGAEVKVDFGGGRKLHLSCGDTPVDACLRAAQPLAEMVSEAEPVPHHPAMSGHMGPKGPKGPKPEDRGPEAPRP</sequence>
<feature type="compositionally biased region" description="Low complexity" evidence="1">
    <location>
        <begin position="30"/>
        <end position="48"/>
    </location>
</feature>
<protein>
    <submittedName>
        <fullName evidence="3">Uncharacterized protein</fullName>
    </submittedName>
</protein>
<gene>
    <name evidence="3" type="ORF">SAMN04487993_102356</name>
</gene>
<name>A0A1G8S8R8_9RHOB</name>
<accession>A0A1G8S8R8</accession>
<dbReference type="PROSITE" id="PS51257">
    <property type="entry name" value="PROKAR_LIPOPROTEIN"/>
    <property type="match status" value="1"/>
</dbReference>
<evidence type="ECO:0000313" key="4">
    <source>
        <dbReference type="Proteomes" id="UP000199093"/>
    </source>
</evidence>
<evidence type="ECO:0000256" key="1">
    <source>
        <dbReference type="SAM" id="MobiDB-lite"/>
    </source>
</evidence>
<organism evidence="3 4">
    <name type="scientific">Salipiger marinus</name>
    <dbReference type="NCBI Taxonomy" id="555512"/>
    <lineage>
        <taxon>Bacteria</taxon>
        <taxon>Pseudomonadati</taxon>
        <taxon>Pseudomonadota</taxon>
        <taxon>Alphaproteobacteria</taxon>
        <taxon>Rhodobacterales</taxon>
        <taxon>Roseobacteraceae</taxon>
        <taxon>Salipiger</taxon>
    </lineage>
</organism>
<feature type="signal peptide" evidence="2">
    <location>
        <begin position="1"/>
        <end position="29"/>
    </location>
</feature>
<keyword evidence="4" id="KW-1185">Reference proteome</keyword>
<feature type="chain" id="PRO_5011632436" evidence="2">
    <location>
        <begin position="30"/>
        <end position="153"/>
    </location>
</feature>
<evidence type="ECO:0000313" key="3">
    <source>
        <dbReference type="EMBL" id="SDJ25581.1"/>
    </source>
</evidence>
<dbReference type="AlphaFoldDB" id="A0A1G8S8R8"/>
<feature type="region of interest" description="Disordered" evidence="1">
    <location>
        <begin position="30"/>
        <end position="86"/>
    </location>
</feature>
<dbReference type="Proteomes" id="UP000199093">
    <property type="component" value="Unassembled WGS sequence"/>
</dbReference>
<dbReference type="EMBL" id="FNEJ01000023">
    <property type="protein sequence ID" value="SDJ25581.1"/>
    <property type="molecule type" value="Genomic_DNA"/>
</dbReference>
<reference evidence="3 4" key="1">
    <citation type="submission" date="2016-10" db="EMBL/GenBank/DDBJ databases">
        <authorList>
            <person name="de Groot N.N."/>
        </authorList>
    </citation>
    <scope>NUCLEOTIDE SEQUENCE [LARGE SCALE GENOMIC DNA]</scope>
    <source>
        <strain evidence="3 4">DSM 26424</strain>
    </source>
</reference>
<feature type="region of interest" description="Disordered" evidence="1">
    <location>
        <begin position="117"/>
        <end position="153"/>
    </location>
</feature>
<dbReference type="OrthoDB" id="7909151at2"/>